<feature type="compositionally biased region" description="Basic and acidic residues" evidence="1">
    <location>
        <begin position="702"/>
        <end position="715"/>
    </location>
</feature>
<dbReference type="CDD" id="cd22744">
    <property type="entry name" value="OTU"/>
    <property type="match status" value="1"/>
</dbReference>
<dbReference type="InterPro" id="IPR052579">
    <property type="entry name" value="Zinc_finger_SWIM"/>
</dbReference>
<sequence>MSFFDVGDYSNQSNPNESYVSESKIEVGVEQGEDEVASGAHCSSDKFQLPDLNEEYVEEPKTYPRYRYGTCHSYAEVNRDYEYEEDDNDFEESDDEEKDSNEEDDFDEADVSFETNQEFGSVEELKAWVYQRAIASNFVIVTKRTISKKDHLEHNRITKIWLCCDRGGEYNSTATQRRSGSKKIGCPFSLVGRLNSKSDGWRLEVKEAKHNHKASQHLEGHAFARRLTPDEEQLVEILHSQNLEPANILLTIRNQNPHSVCILRDIQNVVNKIKIRMYAGRTPMQVLEQHLVDKGYIYFTRENLSTNAVEEILFVHPHSLTLWRAFPHVLMIDATYKTNEYKIPFVQIIGVTSTHKSFCVAHAFISKEKHDNFLWLMTMLRDMLEKCVEKCMEPRVIVTDRDLALMNACDEVFPNASKLLCRWHISQNILKHWKKRFTKNDWKIFKLSWARLCESPTLEIYEYNFNRLFDRLHREGRKDVMDYVCDIWLNKHKEKFVSFWTNTNRNFGQHTTNRVESQHANLKRYLKGHNNSLHGLVLQVDRILESQVIAIKHSFQNSLFVHMRHHKIPLFDCLRGKVSHKALDLLVVQLKKLDDLRRVNGTCGHQLFTSCGLPCACRLNWYQRTGNKIPLADIDVFWTRLNVLPEKIQKDKSTLNEEMDQKDEGYLHEEMDKITQKLKLQSSPVKKSMISKLVAVVNPSMTDHRPPEVQKDTRGRPSKKKQQQRNEEANKDDTKKKGVQRSRIKKSKDKEIICDDDFPMLVGSRYKNVIKNYKDWLPARYRPYITDIEDVEPDGNCGFRSIARGLDMEQNHWPFVRQQLLDEMTINESLWRPLFSRLYLELYDEIYNSINYMGVEPAPLRNWMTMPYAGLLAAQKFGVIIQHFSIGGNFTYFPMFDGPATFPDHITMSIAFVKNIHFICLKLTSDCPMPLPHGIWSLYARPEAKEWEALYSSRIEQGKALTASNKSKNRDYLNIFG</sequence>
<dbReference type="Gene3D" id="3.90.70.80">
    <property type="match status" value="1"/>
</dbReference>
<feature type="compositionally biased region" description="Polar residues" evidence="1">
    <location>
        <begin position="9"/>
        <end position="21"/>
    </location>
</feature>
<feature type="compositionally biased region" description="Basic residues" evidence="1">
    <location>
        <begin position="737"/>
        <end position="746"/>
    </location>
</feature>
<feature type="region of interest" description="Disordered" evidence="1">
    <location>
        <begin position="81"/>
        <end position="110"/>
    </location>
</feature>
<feature type="domain" description="MULE transposase" evidence="2">
    <location>
        <begin position="329"/>
        <end position="428"/>
    </location>
</feature>
<dbReference type="PANTHER" id="PTHR31569:SF4">
    <property type="entry name" value="SWIM-TYPE DOMAIN-CONTAINING PROTEIN"/>
    <property type="match status" value="1"/>
</dbReference>
<evidence type="ECO:0000313" key="3">
    <source>
        <dbReference type="EMBL" id="KAK1406114.1"/>
    </source>
</evidence>
<evidence type="ECO:0000256" key="1">
    <source>
        <dbReference type="SAM" id="MobiDB-lite"/>
    </source>
</evidence>
<feature type="region of interest" description="Disordered" evidence="1">
    <location>
        <begin position="696"/>
        <end position="746"/>
    </location>
</feature>
<organism evidence="3 4">
    <name type="scientific">Tagetes erecta</name>
    <name type="common">African marigold</name>
    <dbReference type="NCBI Taxonomy" id="13708"/>
    <lineage>
        <taxon>Eukaryota</taxon>
        <taxon>Viridiplantae</taxon>
        <taxon>Streptophyta</taxon>
        <taxon>Embryophyta</taxon>
        <taxon>Tracheophyta</taxon>
        <taxon>Spermatophyta</taxon>
        <taxon>Magnoliopsida</taxon>
        <taxon>eudicotyledons</taxon>
        <taxon>Gunneridae</taxon>
        <taxon>Pentapetalae</taxon>
        <taxon>asterids</taxon>
        <taxon>campanulids</taxon>
        <taxon>Asterales</taxon>
        <taxon>Asteraceae</taxon>
        <taxon>Asteroideae</taxon>
        <taxon>Heliantheae alliance</taxon>
        <taxon>Tageteae</taxon>
        <taxon>Tagetes</taxon>
    </lineage>
</organism>
<proteinExistence type="predicted"/>
<dbReference type="Pfam" id="PF10551">
    <property type="entry name" value="MULE"/>
    <property type="match status" value="1"/>
</dbReference>
<name>A0AAD8NDM9_TARER</name>
<evidence type="ECO:0000313" key="4">
    <source>
        <dbReference type="Proteomes" id="UP001229421"/>
    </source>
</evidence>
<feature type="compositionally biased region" description="Acidic residues" evidence="1">
    <location>
        <begin position="82"/>
        <end position="110"/>
    </location>
</feature>
<dbReference type="PANTHER" id="PTHR31569">
    <property type="entry name" value="SWIM-TYPE DOMAIN-CONTAINING PROTEIN"/>
    <property type="match status" value="1"/>
</dbReference>
<feature type="region of interest" description="Disordered" evidence="1">
    <location>
        <begin position="1"/>
        <end position="23"/>
    </location>
</feature>
<protein>
    <recommendedName>
        <fullName evidence="2">MULE transposase domain-containing protein</fullName>
    </recommendedName>
</protein>
<dbReference type="EMBL" id="JAUHHV010000012">
    <property type="protein sequence ID" value="KAK1406114.1"/>
    <property type="molecule type" value="Genomic_DNA"/>
</dbReference>
<evidence type="ECO:0000259" key="2">
    <source>
        <dbReference type="Pfam" id="PF10551"/>
    </source>
</evidence>
<reference evidence="3" key="1">
    <citation type="journal article" date="2023" name="bioRxiv">
        <title>Improved chromosome-level genome assembly for marigold (Tagetes erecta).</title>
        <authorList>
            <person name="Jiang F."/>
            <person name="Yuan L."/>
            <person name="Wang S."/>
            <person name="Wang H."/>
            <person name="Xu D."/>
            <person name="Wang A."/>
            <person name="Fan W."/>
        </authorList>
    </citation>
    <scope>NUCLEOTIDE SEQUENCE</scope>
    <source>
        <strain evidence="3">WSJ</strain>
        <tissue evidence="3">Leaf</tissue>
    </source>
</reference>
<dbReference type="Proteomes" id="UP001229421">
    <property type="component" value="Unassembled WGS sequence"/>
</dbReference>
<gene>
    <name evidence="3" type="ORF">QVD17_41401</name>
</gene>
<feature type="compositionally biased region" description="Basic and acidic residues" evidence="1">
    <location>
        <begin position="724"/>
        <end position="736"/>
    </location>
</feature>
<dbReference type="InterPro" id="IPR018289">
    <property type="entry name" value="MULE_transposase_dom"/>
</dbReference>
<accession>A0AAD8NDM9</accession>
<comment type="caution">
    <text evidence="3">The sequence shown here is derived from an EMBL/GenBank/DDBJ whole genome shotgun (WGS) entry which is preliminary data.</text>
</comment>
<keyword evidence="4" id="KW-1185">Reference proteome</keyword>
<dbReference type="AlphaFoldDB" id="A0AAD8NDM9"/>